<reference evidence="3" key="1">
    <citation type="submission" date="2020-07" db="EMBL/GenBank/DDBJ databases">
        <title>Huge and variable diversity of episymbiotic CPR bacteria and DPANN archaea in groundwater ecosystems.</title>
        <authorList>
            <person name="He C.Y."/>
            <person name="Keren R."/>
            <person name="Whittaker M."/>
            <person name="Farag I.F."/>
            <person name="Doudna J."/>
            <person name="Cate J.H.D."/>
            <person name="Banfield J.F."/>
        </authorList>
    </citation>
    <scope>NUCLEOTIDE SEQUENCE</scope>
    <source>
        <strain evidence="3">NC_groundwater_763_Ag_S-0.2um_68_21</strain>
    </source>
</reference>
<name>A0A932I2I8_UNCTE</name>
<comment type="caution">
    <text evidence="3">The sequence shown here is derived from an EMBL/GenBank/DDBJ whole genome shotgun (WGS) entry which is preliminary data.</text>
</comment>
<dbReference type="Gene3D" id="3.40.50.2300">
    <property type="match status" value="1"/>
</dbReference>
<sequence length="148" mass="16361">MTLAAAAGALLAFGEEFSRQAFYSMLQRSGVEKVRICVSCQDAMSTLNQSARKWNLLLLDSRISRGLDTVREIRRRMGPHIKILMVFSGPTKEAVAEAIEAGVDDIMIYPVSQATLEKKLARHVSLQQSKVTAFKRADRAADVFTASQ</sequence>
<dbReference type="AlphaFoldDB" id="A0A932I2I8"/>
<dbReference type="SUPFAM" id="SSF52172">
    <property type="entry name" value="CheY-like"/>
    <property type="match status" value="1"/>
</dbReference>
<accession>A0A932I2I8</accession>
<dbReference type="Proteomes" id="UP000782312">
    <property type="component" value="Unassembled WGS sequence"/>
</dbReference>
<protein>
    <submittedName>
        <fullName evidence="3">Response regulator</fullName>
    </submittedName>
</protein>
<gene>
    <name evidence="3" type="ORF">HYZ11_15010</name>
</gene>
<dbReference type="EMBL" id="JACPUR010000036">
    <property type="protein sequence ID" value="MBI3128913.1"/>
    <property type="molecule type" value="Genomic_DNA"/>
</dbReference>
<evidence type="ECO:0000313" key="3">
    <source>
        <dbReference type="EMBL" id="MBI3128913.1"/>
    </source>
</evidence>
<evidence type="ECO:0000313" key="4">
    <source>
        <dbReference type="Proteomes" id="UP000782312"/>
    </source>
</evidence>
<feature type="modified residue" description="4-aspartylphosphate" evidence="1">
    <location>
        <position position="60"/>
    </location>
</feature>
<dbReference type="GO" id="GO:0000160">
    <property type="term" value="P:phosphorelay signal transduction system"/>
    <property type="evidence" value="ECO:0007669"/>
    <property type="project" value="InterPro"/>
</dbReference>
<evidence type="ECO:0000259" key="2">
    <source>
        <dbReference type="PROSITE" id="PS50110"/>
    </source>
</evidence>
<dbReference type="InterPro" id="IPR001789">
    <property type="entry name" value="Sig_transdc_resp-reg_receiver"/>
</dbReference>
<dbReference type="PROSITE" id="PS50110">
    <property type="entry name" value="RESPONSE_REGULATORY"/>
    <property type="match status" value="1"/>
</dbReference>
<feature type="domain" description="Response regulatory" evidence="2">
    <location>
        <begin position="8"/>
        <end position="124"/>
    </location>
</feature>
<dbReference type="InterPro" id="IPR011006">
    <property type="entry name" value="CheY-like_superfamily"/>
</dbReference>
<dbReference type="Pfam" id="PF00072">
    <property type="entry name" value="Response_reg"/>
    <property type="match status" value="1"/>
</dbReference>
<evidence type="ECO:0000256" key="1">
    <source>
        <dbReference type="PROSITE-ProRule" id="PRU00169"/>
    </source>
</evidence>
<proteinExistence type="predicted"/>
<keyword evidence="1" id="KW-0597">Phosphoprotein</keyword>
<organism evidence="3 4">
    <name type="scientific">Tectimicrobiota bacterium</name>
    <dbReference type="NCBI Taxonomy" id="2528274"/>
    <lineage>
        <taxon>Bacteria</taxon>
        <taxon>Pseudomonadati</taxon>
        <taxon>Nitrospinota/Tectimicrobiota group</taxon>
        <taxon>Candidatus Tectimicrobiota</taxon>
    </lineage>
</organism>
<dbReference type="CDD" id="cd00156">
    <property type="entry name" value="REC"/>
    <property type="match status" value="1"/>
</dbReference>